<evidence type="ECO:0000256" key="1">
    <source>
        <dbReference type="SAM" id="MobiDB-lite"/>
    </source>
</evidence>
<organism evidence="2 3">
    <name type="scientific">Escallonia herrerae</name>
    <dbReference type="NCBI Taxonomy" id="1293975"/>
    <lineage>
        <taxon>Eukaryota</taxon>
        <taxon>Viridiplantae</taxon>
        <taxon>Streptophyta</taxon>
        <taxon>Embryophyta</taxon>
        <taxon>Tracheophyta</taxon>
        <taxon>Spermatophyta</taxon>
        <taxon>Magnoliopsida</taxon>
        <taxon>eudicotyledons</taxon>
        <taxon>Gunneridae</taxon>
        <taxon>Pentapetalae</taxon>
        <taxon>asterids</taxon>
        <taxon>campanulids</taxon>
        <taxon>Escalloniales</taxon>
        <taxon>Escalloniaceae</taxon>
        <taxon>Escallonia</taxon>
    </lineage>
</organism>
<feature type="region of interest" description="Disordered" evidence="1">
    <location>
        <begin position="48"/>
        <end position="106"/>
    </location>
</feature>
<protein>
    <submittedName>
        <fullName evidence="2">Uncharacterized protein</fullName>
    </submittedName>
</protein>
<feature type="compositionally biased region" description="Polar residues" evidence="1">
    <location>
        <begin position="48"/>
        <end position="64"/>
    </location>
</feature>
<dbReference type="AlphaFoldDB" id="A0AA88WFJ2"/>
<gene>
    <name evidence="2" type="ORF">RJ639_041350</name>
</gene>
<accession>A0AA88WFJ2</accession>
<dbReference type="Proteomes" id="UP001188597">
    <property type="component" value="Unassembled WGS sequence"/>
</dbReference>
<proteinExistence type="predicted"/>
<name>A0AA88WFJ2_9ASTE</name>
<comment type="caution">
    <text evidence="2">The sequence shown here is derived from an EMBL/GenBank/DDBJ whole genome shotgun (WGS) entry which is preliminary data.</text>
</comment>
<feature type="compositionally biased region" description="Basic and acidic residues" evidence="1">
    <location>
        <begin position="77"/>
        <end position="87"/>
    </location>
</feature>
<reference evidence="2" key="1">
    <citation type="submission" date="2022-12" db="EMBL/GenBank/DDBJ databases">
        <title>Draft genome assemblies for two species of Escallonia (Escalloniales).</title>
        <authorList>
            <person name="Chanderbali A."/>
            <person name="Dervinis C."/>
            <person name="Anghel I."/>
            <person name="Soltis D."/>
            <person name="Soltis P."/>
            <person name="Zapata F."/>
        </authorList>
    </citation>
    <scope>NUCLEOTIDE SEQUENCE</scope>
    <source>
        <strain evidence="2">UCBG64.0493</strain>
        <tissue evidence="2">Leaf</tissue>
    </source>
</reference>
<feature type="compositionally biased region" description="Basic residues" evidence="1">
    <location>
        <begin position="67"/>
        <end position="76"/>
    </location>
</feature>
<keyword evidence="3" id="KW-1185">Reference proteome</keyword>
<dbReference type="EMBL" id="JAVXUP010000517">
    <property type="protein sequence ID" value="KAK3026073.1"/>
    <property type="molecule type" value="Genomic_DNA"/>
</dbReference>
<evidence type="ECO:0000313" key="3">
    <source>
        <dbReference type="Proteomes" id="UP001188597"/>
    </source>
</evidence>
<evidence type="ECO:0000313" key="2">
    <source>
        <dbReference type="EMBL" id="KAK3026073.1"/>
    </source>
</evidence>
<sequence>MLEAILDLARQLTSSRKLPQPEERDDSFQFLYLKNETTQMADEANQAMTSSMAETAVGATSSSLHPKLNKKRPARHQHYEKGDDGSKKSASQISKDNVVESEEEESLVEWNGDSVALFSPEMLKI</sequence>